<feature type="compositionally biased region" description="Basic and acidic residues" evidence="1">
    <location>
        <begin position="759"/>
        <end position="769"/>
    </location>
</feature>
<protein>
    <submittedName>
        <fullName evidence="2">Uncharacterized protein</fullName>
    </submittedName>
</protein>
<feature type="compositionally biased region" description="Basic and acidic residues" evidence="1">
    <location>
        <begin position="737"/>
        <end position="746"/>
    </location>
</feature>
<keyword evidence="3" id="KW-1185">Reference proteome</keyword>
<accession>A0ABD0XWE1</accession>
<reference evidence="2 3" key="1">
    <citation type="submission" date="2024-07" db="EMBL/GenBank/DDBJ databases">
        <title>Chromosome-level genome assembly of the water stick insect Ranatra chinensis (Heteroptera: Nepidae).</title>
        <authorList>
            <person name="Liu X."/>
        </authorList>
    </citation>
    <scope>NUCLEOTIDE SEQUENCE [LARGE SCALE GENOMIC DNA]</scope>
    <source>
        <strain evidence="2">Cailab_2021Rc</strain>
        <tissue evidence="2">Muscle</tissue>
    </source>
</reference>
<feature type="region of interest" description="Disordered" evidence="1">
    <location>
        <begin position="518"/>
        <end position="614"/>
    </location>
</feature>
<gene>
    <name evidence="2" type="ORF">AAG570_007753</name>
</gene>
<feature type="compositionally biased region" description="Low complexity" evidence="1">
    <location>
        <begin position="811"/>
        <end position="827"/>
    </location>
</feature>
<feature type="compositionally biased region" description="Basic and acidic residues" evidence="1">
    <location>
        <begin position="556"/>
        <end position="565"/>
    </location>
</feature>
<feature type="compositionally biased region" description="Low complexity" evidence="1">
    <location>
        <begin position="962"/>
        <end position="971"/>
    </location>
</feature>
<evidence type="ECO:0000256" key="1">
    <source>
        <dbReference type="SAM" id="MobiDB-lite"/>
    </source>
</evidence>
<dbReference type="AlphaFoldDB" id="A0ABD0XWE1"/>
<dbReference type="EMBL" id="JBFDAA010000021">
    <property type="protein sequence ID" value="KAL1114930.1"/>
    <property type="molecule type" value="Genomic_DNA"/>
</dbReference>
<feature type="region of interest" description="Disordered" evidence="1">
    <location>
        <begin position="923"/>
        <end position="983"/>
    </location>
</feature>
<sequence length="1012" mass="114153">MATSRNRFGAGDDAPSKTYLRVRRVSMLHESSGHVVYPKEMTRTRLGLEEWRPVMDKYTTILRYPIYPKGHFNQAPNKKMHLRQTAEQSEKVEVFSPAPPSILGSFSVFGHATLNGRQHASHIANKSPRPQQPAPAEHRPLHAYQLPHQKSHLALRYPPFEQAAYFYEASLRPPPRDHLADIQDRPHSASLAPNTYYFEQPQTFRSPASETAYHKSRKPLPKPLTAYREPAVYRPQAPLDPFRLSTPVPPRYDPAAVDFYDIKNPKINAPVRGALVQYERDPFGYPVHRPEAPVTEAPSDERFLAKDVFRQLSHLGRPFQNSPPSFSTARPDEEFQSFKPYVTTYSSASVGEGTKLASHPFRLQPNFETEPIVSSVKPNYFVTRRPYSEDSFSVTATTLVAPTEGTPGTEHSHKETFTESSFATSTGSDRPSPFTKDSGFRPSVQLPEVHLIPKQGYNGQAPFLPTPSTDTEVFVNGPTASDEPTPNPIQFNEISKKQKVSTQKEFVPSTEYFTEPVTTTEVTEVTTLRRRNPSKSRRRPVRPTEASTKPSGNTDDNIKNHKITDDVSPTVDYAKNRRRKPYDPHNRGGVFGSKNRHSEFKRHRTTTTTTPEPETYEATQYPFNEYSTFADSEEPHTQSQPGFDDRPEEAKEDFYHSTELTHYPETVPNNEVQLYGNDRYNNYYEEAPTTLPPTTSPPTTVVTTTTAPPPTTDPPVSSTSSPSNRFRNKYGNRPRFSVKDYRERLNRMTSTTSTTPSPKVEEGEKESETPKYSTRIRGSAQYKSATNGTDGTEQKQRKYKPRVGPSRYKFSTTTSTTTEATSERTNTFRPSTNRYKPGTGKYYSRYRTSSPPPKDDDRPTSTTQRTPIRPKGVFSAKRRPFPLKTKVANYEESNPEMTSHRVTDAPSFGSVKTVENEVYQPITKKIDDTATNPTTSAENFSYETESSDPTGAEAMRIADLTSSSSNEFESSGFLKGVGSSGRRTIPKITISTDDPILPLEAFFQTQNNRDKK</sequence>
<evidence type="ECO:0000313" key="2">
    <source>
        <dbReference type="EMBL" id="KAL1114930.1"/>
    </source>
</evidence>
<feature type="compositionally biased region" description="Low complexity" evidence="1">
    <location>
        <begin position="418"/>
        <end position="428"/>
    </location>
</feature>
<comment type="caution">
    <text evidence="2">The sequence shown here is derived from an EMBL/GenBank/DDBJ whole genome shotgun (WGS) entry which is preliminary data.</text>
</comment>
<feature type="compositionally biased region" description="Polar residues" evidence="1">
    <location>
        <begin position="781"/>
        <end position="791"/>
    </location>
</feature>
<organism evidence="2 3">
    <name type="scientific">Ranatra chinensis</name>
    <dbReference type="NCBI Taxonomy" id="642074"/>
    <lineage>
        <taxon>Eukaryota</taxon>
        <taxon>Metazoa</taxon>
        <taxon>Ecdysozoa</taxon>
        <taxon>Arthropoda</taxon>
        <taxon>Hexapoda</taxon>
        <taxon>Insecta</taxon>
        <taxon>Pterygota</taxon>
        <taxon>Neoptera</taxon>
        <taxon>Paraneoptera</taxon>
        <taxon>Hemiptera</taxon>
        <taxon>Heteroptera</taxon>
        <taxon>Panheteroptera</taxon>
        <taxon>Nepomorpha</taxon>
        <taxon>Nepidae</taxon>
        <taxon>Ranatrinae</taxon>
        <taxon>Ranatra</taxon>
    </lineage>
</organism>
<feature type="compositionally biased region" description="Basic residues" evidence="1">
    <location>
        <begin position="528"/>
        <end position="541"/>
    </location>
</feature>
<name>A0ABD0XWE1_9HEMI</name>
<dbReference type="Proteomes" id="UP001558652">
    <property type="component" value="Unassembled WGS sequence"/>
</dbReference>
<proteinExistence type="predicted"/>
<feature type="compositionally biased region" description="Polar residues" evidence="1">
    <location>
        <begin position="929"/>
        <end position="949"/>
    </location>
</feature>
<feature type="compositionally biased region" description="Polar residues" evidence="1">
    <location>
        <begin position="545"/>
        <end position="555"/>
    </location>
</feature>
<feature type="compositionally biased region" description="Low complexity" evidence="1">
    <location>
        <begin position="714"/>
        <end position="723"/>
    </location>
</feature>
<evidence type="ECO:0000313" key="3">
    <source>
        <dbReference type="Proteomes" id="UP001558652"/>
    </source>
</evidence>
<feature type="region of interest" description="Disordered" evidence="1">
    <location>
        <begin position="683"/>
        <end position="909"/>
    </location>
</feature>
<feature type="compositionally biased region" description="Low complexity" evidence="1">
    <location>
        <begin position="749"/>
        <end position="758"/>
    </location>
</feature>
<feature type="compositionally biased region" description="Low complexity" evidence="1">
    <location>
        <begin position="697"/>
        <end position="706"/>
    </location>
</feature>
<feature type="region of interest" description="Disordered" evidence="1">
    <location>
        <begin position="402"/>
        <end position="441"/>
    </location>
</feature>
<feature type="region of interest" description="Disordered" evidence="1">
    <location>
        <begin position="118"/>
        <end position="137"/>
    </location>
</feature>